<name>A0A064CP27_9MYCO</name>
<dbReference type="Pfam" id="PF13191">
    <property type="entry name" value="AAA_16"/>
    <property type="match status" value="1"/>
</dbReference>
<evidence type="ECO:0000313" key="8">
    <source>
        <dbReference type="Proteomes" id="UP000022835"/>
    </source>
</evidence>
<dbReference type="Gene3D" id="1.25.40.10">
    <property type="entry name" value="Tetratricopeptide repeat domain"/>
    <property type="match status" value="1"/>
</dbReference>
<evidence type="ECO:0000259" key="6">
    <source>
        <dbReference type="PROSITE" id="PS51755"/>
    </source>
</evidence>
<dbReference type="STRING" id="1440774.Y900_021355"/>
<proteinExistence type="inferred from homology"/>
<dbReference type="InterPro" id="IPR005158">
    <property type="entry name" value="BTAD"/>
</dbReference>
<keyword evidence="8" id="KW-1185">Reference proteome</keyword>
<dbReference type="EMBL" id="JALN02000001">
    <property type="protein sequence ID" value="KDF01412.1"/>
    <property type="molecule type" value="Genomic_DNA"/>
</dbReference>
<evidence type="ECO:0000256" key="1">
    <source>
        <dbReference type="ARBA" id="ARBA00005820"/>
    </source>
</evidence>
<dbReference type="InterPro" id="IPR051677">
    <property type="entry name" value="AfsR-DnrI-RedD_regulator"/>
</dbReference>
<dbReference type="PROSITE" id="PS51755">
    <property type="entry name" value="OMPR_PHOB"/>
    <property type="match status" value="1"/>
</dbReference>
<dbReference type="InterPro" id="IPR001867">
    <property type="entry name" value="OmpR/PhoB-type_DNA-bd"/>
</dbReference>
<dbReference type="eggNOG" id="COG3629">
    <property type="taxonomic scope" value="Bacteria"/>
</dbReference>
<dbReference type="Proteomes" id="UP000022835">
    <property type="component" value="Unassembled WGS sequence"/>
</dbReference>
<dbReference type="eggNOG" id="COG2909">
    <property type="taxonomic scope" value="Bacteria"/>
</dbReference>
<dbReference type="InterPro" id="IPR041664">
    <property type="entry name" value="AAA_16"/>
</dbReference>
<gene>
    <name evidence="7" type="ORF">Y900_021355</name>
</gene>
<evidence type="ECO:0000313" key="7">
    <source>
        <dbReference type="EMBL" id="KDF01412.1"/>
    </source>
</evidence>
<dbReference type="SUPFAM" id="SSF52540">
    <property type="entry name" value="P-loop containing nucleoside triphosphate hydrolases"/>
    <property type="match status" value="1"/>
</dbReference>
<evidence type="ECO:0000256" key="4">
    <source>
        <dbReference type="ARBA" id="ARBA00023163"/>
    </source>
</evidence>
<sequence length="1108" mass="117127">MAAPHQQPVRIAVLGPVRAWHNSTPADVGGPRQRSLLARLALANGQVVSVDRLIEDLWHGEPPPKALSALQAYVSHLRRVLEPDRARRAPAEVIVSAAPGYRLALPADSVDAWWFDEQVRTAEAEPDPTPRVDLLNDALEQWAGEPYAEVSDAAWAIAEIARLAELRLAAIELRASAQLALGHQSAVIGALEPVVLEHPTREGAAAILATALYRAGRQAAALAVLRSTRDHLAGELGLEPGRALRDLERDILSHAAHLDDDQPAALSLPHAQEHVPNIAEPSAPHGRSRELTAIDAAARDARLGGSRLVWVGGEAGAGKTTVTGAAAARLRAAGWTVAAGRCPEVDGAPPGWAWTEVLRHFSDSFAAADQRHIRALAPLLHEGDADDQSTFWTAHAVADVIGRSATVQPVAVLLDDLHRTDGLTLELLRLVVHELQDRPALVVATYRPSESGTELAAARAALAVRTVAHLSIGGLGAEATAALAADCGLTDLTENELRLLYDRTGGNPLFVRELARLMMSEGLDTARVAVPTGVGDVLRRRLVRLPGVTVTALRQAAVLGRDIDVDLLAKLAQRDPDDVLEALEPAVLVGLLEEPGPGQVRFAHALVRDTLYEDTSLLRRSRLHAAVLDLLLARSTDPAALAYHAVAAATPASAAAAAELAMAAGRDADRVGAPAEASRQWQAAVRMLELANRAEAGPPDVDRIIEAYCGWVAAAARVGDVVAAREALKEALPLADGSDERAARVLTAWDAPLIWRVRISDHADADIVGPLQRVLRGELPPAVRVRLLTTLFAELEGADHDAALAASAEALTLARGLYQRDPQANGRLLCAALNARAYAALGPDLAHERERLTDEFLSVAEASAAVDYQAVAHWLAFLTAAGRSDLVAALDHVDLAVARAGTGQLAPLLTVLEVFTAQLSVLAGRIDDGERRYVAAARRLAEQGTANGAQMGLVGRFTAGLARGELAPLADDLLAVHTYVSTSIADGAVLALISAGIEGEARRIWANQQPVERSYYWLAMTTLRAHAAVALGDAAAATRCAEELQPFSGRMAGLDNGSLLAGPVDDALGAVAELLGDDGAAQRYRDDAAALRTQLAAEAARLVDRVSR</sequence>
<dbReference type="Pfam" id="PF03704">
    <property type="entry name" value="BTAD"/>
    <property type="match status" value="1"/>
</dbReference>
<dbReference type="Pfam" id="PF00486">
    <property type="entry name" value="Trans_reg_C"/>
    <property type="match status" value="1"/>
</dbReference>
<evidence type="ECO:0000256" key="5">
    <source>
        <dbReference type="PROSITE-ProRule" id="PRU01091"/>
    </source>
</evidence>
<dbReference type="PANTHER" id="PTHR35807:SF1">
    <property type="entry name" value="TRANSCRIPTIONAL REGULATOR REDD"/>
    <property type="match status" value="1"/>
</dbReference>
<feature type="DNA-binding region" description="OmpR/PhoB-type" evidence="5">
    <location>
        <begin position="1"/>
        <end position="105"/>
    </location>
</feature>
<dbReference type="SMART" id="SM00862">
    <property type="entry name" value="Trans_reg_C"/>
    <property type="match status" value="1"/>
</dbReference>
<keyword evidence="4" id="KW-0804">Transcription</keyword>
<dbReference type="CDD" id="cd15831">
    <property type="entry name" value="BTAD"/>
    <property type="match status" value="1"/>
</dbReference>
<accession>A0A064CP27</accession>
<dbReference type="GO" id="GO:0003677">
    <property type="term" value="F:DNA binding"/>
    <property type="evidence" value="ECO:0007669"/>
    <property type="project" value="UniProtKB-UniRule"/>
</dbReference>
<dbReference type="AlphaFoldDB" id="A0A064CP27"/>
<comment type="similarity">
    <text evidence="1">Belongs to the AfsR/DnrI/RedD regulatory family.</text>
</comment>
<dbReference type="Gene3D" id="1.10.10.10">
    <property type="entry name" value="Winged helix-like DNA-binding domain superfamily/Winged helix DNA-binding domain"/>
    <property type="match status" value="1"/>
</dbReference>
<keyword evidence="3 5" id="KW-0238">DNA-binding</keyword>
<reference evidence="7" key="1">
    <citation type="submission" date="2014-05" db="EMBL/GenBank/DDBJ databases">
        <title>Genome sequence of Mycobacterium aromaticivorans strain JS19b1T (= DSM 45407T).</title>
        <authorList>
            <person name="Kwak Y."/>
            <person name="Park G.-S."/>
            <person name="Li Q.X."/>
            <person name="Lee S.-E."/>
            <person name="Shin J.-H."/>
        </authorList>
    </citation>
    <scope>NUCLEOTIDE SEQUENCE [LARGE SCALE GENOMIC DNA]</scope>
    <source>
        <strain evidence="7">JS19b1</strain>
    </source>
</reference>
<keyword evidence="2" id="KW-0805">Transcription regulation</keyword>
<dbReference type="GO" id="GO:0000160">
    <property type="term" value="P:phosphorelay signal transduction system"/>
    <property type="evidence" value="ECO:0007669"/>
    <property type="project" value="InterPro"/>
</dbReference>
<comment type="caution">
    <text evidence="7">The sequence shown here is derived from an EMBL/GenBank/DDBJ whole genome shotgun (WGS) entry which is preliminary data.</text>
</comment>
<dbReference type="InterPro" id="IPR011990">
    <property type="entry name" value="TPR-like_helical_dom_sf"/>
</dbReference>
<evidence type="ECO:0000256" key="2">
    <source>
        <dbReference type="ARBA" id="ARBA00023015"/>
    </source>
</evidence>
<feature type="domain" description="OmpR/PhoB-type" evidence="6">
    <location>
        <begin position="1"/>
        <end position="105"/>
    </location>
</feature>
<protein>
    <submittedName>
        <fullName evidence="7">Transcriptional regulator</fullName>
    </submittedName>
</protein>
<dbReference type="InterPro" id="IPR036388">
    <property type="entry name" value="WH-like_DNA-bd_sf"/>
</dbReference>
<dbReference type="InterPro" id="IPR027417">
    <property type="entry name" value="P-loop_NTPase"/>
</dbReference>
<dbReference type="OrthoDB" id="134712at2"/>
<dbReference type="SUPFAM" id="SSF48452">
    <property type="entry name" value="TPR-like"/>
    <property type="match status" value="1"/>
</dbReference>
<organism evidence="7 8">
    <name type="scientific">Mycolicibacterium aromaticivorans JS19b1 = JCM 16368</name>
    <dbReference type="NCBI Taxonomy" id="1440774"/>
    <lineage>
        <taxon>Bacteria</taxon>
        <taxon>Bacillati</taxon>
        <taxon>Actinomycetota</taxon>
        <taxon>Actinomycetes</taxon>
        <taxon>Mycobacteriales</taxon>
        <taxon>Mycobacteriaceae</taxon>
        <taxon>Mycolicibacterium</taxon>
    </lineage>
</organism>
<dbReference type="PANTHER" id="PTHR35807">
    <property type="entry name" value="TRANSCRIPTIONAL REGULATOR REDD-RELATED"/>
    <property type="match status" value="1"/>
</dbReference>
<dbReference type="GO" id="GO:0006355">
    <property type="term" value="P:regulation of DNA-templated transcription"/>
    <property type="evidence" value="ECO:0007669"/>
    <property type="project" value="InterPro"/>
</dbReference>
<dbReference type="SUPFAM" id="SSF46894">
    <property type="entry name" value="C-terminal effector domain of the bipartite response regulators"/>
    <property type="match status" value="1"/>
</dbReference>
<evidence type="ECO:0000256" key="3">
    <source>
        <dbReference type="ARBA" id="ARBA00023125"/>
    </source>
</evidence>
<dbReference type="RefSeq" id="WP_036344254.1">
    <property type="nucleotide sequence ID" value="NZ_JALN02000001.1"/>
</dbReference>
<dbReference type="SMART" id="SM01043">
    <property type="entry name" value="BTAD"/>
    <property type="match status" value="1"/>
</dbReference>
<dbReference type="InterPro" id="IPR016032">
    <property type="entry name" value="Sig_transdc_resp-reg_C-effctor"/>
</dbReference>